<proteinExistence type="predicted"/>
<dbReference type="Proteomes" id="UP000722625">
    <property type="component" value="Unassembled WGS sequence"/>
</dbReference>
<dbReference type="Gene3D" id="2.40.50.230">
    <property type="entry name" value="Gp5 N-terminal domain"/>
    <property type="match status" value="1"/>
</dbReference>
<dbReference type="Pfam" id="PF04717">
    <property type="entry name" value="Phage_base_V"/>
    <property type="match status" value="1"/>
</dbReference>
<dbReference type="Gene3D" id="3.55.50.10">
    <property type="entry name" value="Baseplate protein-like domains"/>
    <property type="match status" value="1"/>
</dbReference>
<keyword evidence="3" id="KW-1185">Reference proteome</keyword>
<dbReference type="SUPFAM" id="SSF69349">
    <property type="entry name" value="Phage fibre proteins"/>
    <property type="match status" value="1"/>
</dbReference>
<accession>A0ABS5P9K5</accession>
<sequence length="617" mass="68170">MALQINTTLKIGGKIIGNFTNLIIDQKIHEHNTFSLKVRKDLLVEELRSVMPASLDLSGQRISIEVKPIPNLDDLMVIASPQDYIMRFYGVVTEVMSVKSTINTVEETILITGFGTSKLLDSGPNLNSFLKMPIADIVDKVKSGYEIDMDVYPFYKNNLAYTVQYNQSDFDFLNMMAKRKGQWFYDNGRKVIFGSPGSTGAEPKLVYGINMQHFSYKITLNPTLFKTIENDNREGEYFEDYTEKYRKEADGFQQNFINKSNDVFNKVSLIHVNQNPAEGNVRNSVEQYTTNKMRAVVGGLMEINAMSEVPGVILGDNVRISGVDMQHEGSYRVTQITHFCDDGGSYKNDFTAVNFNGAVFSPLTNPDLFPYCPSQSAIVVDNTDPEGLSCIAVQMPWQIAKGESTPFVPIIQQYSGDGKGAHVLPEIGEAVYVEFQGGNAEMPIVLGTLTSRKEKSGYSTPNNDLKVFRTRAGITTIYNDAEGSALTEDASGTQIFMDGKGNAKLLAKKNIEIQAGEDIIMNAGNNIITNAGMNIEESAGGHKKSIITLYYDLSIGTNFILNVIGNMFEWIKGNKEIESTEIKEMAGEISISSTEESISMLGAKNVNNHSGESSRNG</sequence>
<reference evidence="2 3" key="1">
    <citation type="journal article" date="2018" name="Int. J. Syst. Evol. Microbiol.">
        <title>Flavobacterium chryseum sp. nov. and Flavobacterium psychroterrae sp. nov., novel environmental bacteria isolated from Antarctica.</title>
        <authorList>
            <person name="Kralova S."/>
            <person name="Svec P."/>
            <person name="Busse H.J."/>
            <person name="Stankova E."/>
            <person name="Vaczi P."/>
            <person name="Sedlacek I."/>
        </authorList>
    </citation>
    <scope>NUCLEOTIDE SEQUENCE [LARGE SCALE GENOMIC DNA]</scope>
    <source>
        <strain evidence="2 3">CCM 8827</strain>
    </source>
</reference>
<organism evidence="2 3">
    <name type="scientific">Flavobacterium psychroterrae</name>
    <dbReference type="NCBI Taxonomy" id="2133767"/>
    <lineage>
        <taxon>Bacteria</taxon>
        <taxon>Pseudomonadati</taxon>
        <taxon>Bacteroidota</taxon>
        <taxon>Flavobacteriia</taxon>
        <taxon>Flavobacteriales</taxon>
        <taxon>Flavobacteriaceae</taxon>
        <taxon>Flavobacterium</taxon>
    </lineage>
</organism>
<name>A0ABS5P9K5_9FLAO</name>
<protein>
    <submittedName>
        <fullName evidence="2">Type IV secretion protein Rhs</fullName>
    </submittedName>
</protein>
<evidence type="ECO:0000313" key="3">
    <source>
        <dbReference type="Proteomes" id="UP000722625"/>
    </source>
</evidence>
<feature type="domain" description="Gp5/Type VI secretion system Vgr protein OB-fold" evidence="1">
    <location>
        <begin position="376"/>
        <end position="449"/>
    </location>
</feature>
<comment type="caution">
    <text evidence="2">The sequence shown here is derived from an EMBL/GenBank/DDBJ whole genome shotgun (WGS) entry which is preliminary data.</text>
</comment>
<dbReference type="SUPFAM" id="SSF69255">
    <property type="entry name" value="gp5 N-terminal domain-like"/>
    <property type="match status" value="1"/>
</dbReference>
<dbReference type="InterPro" id="IPR037026">
    <property type="entry name" value="Vgr_OB-fold_dom_sf"/>
</dbReference>
<dbReference type="SUPFAM" id="SSF69279">
    <property type="entry name" value="Phage tail proteins"/>
    <property type="match status" value="1"/>
</dbReference>
<gene>
    <name evidence="2" type="ORF">KHA90_08125</name>
</gene>
<evidence type="ECO:0000259" key="1">
    <source>
        <dbReference type="Pfam" id="PF04717"/>
    </source>
</evidence>
<dbReference type="RefSeq" id="WP_213297553.1">
    <property type="nucleotide sequence ID" value="NZ_JAGYVZ010000006.1"/>
</dbReference>
<evidence type="ECO:0000313" key="2">
    <source>
        <dbReference type="EMBL" id="MBS7230988.1"/>
    </source>
</evidence>
<dbReference type="Pfam" id="PF05954">
    <property type="entry name" value="Phage_GPD"/>
    <property type="match status" value="1"/>
</dbReference>
<dbReference type="InterPro" id="IPR006531">
    <property type="entry name" value="Gp5/Vgr_OB"/>
</dbReference>
<dbReference type="EMBL" id="JAGYVZ010000006">
    <property type="protein sequence ID" value="MBS7230988.1"/>
    <property type="molecule type" value="Genomic_DNA"/>
</dbReference>